<evidence type="ECO:0000256" key="2">
    <source>
        <dbReference type="ARBA" id="ARBA00004725"/>
    </source>
</evidence>
<dbReference type="Proteomes" id="UP000176914">
    <property type="component" value="Unassembled WGS sequence"/>
</dbReference>
<dbReference type="EMBL" id="MFLL01000009">
    <property type="protein sequence ID" value="OGG69747.1"/>
    <property type="molecule type" value="Genomic_DNA"/>
</dbReference>
<dbReference type="GO" id="GO:0006221">
    <property type="term" value="P:pyrimidine nucleotide biosynthetic process"/>
    <property type="evidence" value="ECO:0007669"/>
    <property type="project" value="UniProtKB-KW"/>
</dbReference>
<protein>
    <recommendedName>
        <fullName evidence="7">Dihydroorotate dehydrogenase catalytic domain-containing protein</fullName>
    </recommendedName>
</protein>
<keyword evidence="5" id="KW-0665">Pyrimidine biosynthesis</keyword>
<dbReference type="GO" id="GO:0005737">
    <property type="term" value="C:cytoplasm"/>
    <property type="evidence" value="ECO:0007669"/>
    <property type="project" value="InterPro"/>
</dbReference>
<dbReference type="GO" id="GO:0004152">
    <property type="term" value="F:dihydroorotate dehydrogenase activity"/>
    <property type="evidence" value="ECO:0007669"/>
    <property type="project" value="TreeGrafter"/>
</dbReference>
<feature type="domain" description="Dihydroorotate dehydrogenase catalytic" evidence="7">
    <location>
        <begin position="120"/>
        <end position="350"/>
    </location>
</feature>
<keyword evidence="6" id="KW-0560">Oxidoreductase</keyword>
<dbReference type="InterPro" id="IPR013785">
    <property type="entry name" value="Aldolase_TIM"/>
</dbReference>
<evidence type="ECO:0000313" key="9">
    <source>
        <dbReference type="Proteomes" id="UP000176914"/>
    </source>
</evidence>
<proteinExistence type="predicted"/>
<sequence>MLRAPFFDPTKTYYENWEQGPFNDFADGEVVTGSGKPRFSFFGHAIDYPLGIPAGPLLNGTYVKAALDKGFDIPVHKTVRSHYRVCNDWPNVLSADIQAELSLEMAQKPIVVRHNYKEPLSITNSFGNPSYEPEVWMKDLKDAVAHARDGQLVMCSFEGTKWEGFSSEDYVQDWVHGMEMLKEAGVKVVEANFSCPNEGAAQLLCFDVPKVRVVATAIKDAIGDTPLVVKIAYFGEAELRELVQEVGNIVDGFSAINTIPAPVVNPDGTQALPGAHRVKSGICGHAVKWAGLDMVKRLASLREELGMKYTIIGCGGVTVPKDFKEYRDAGADVVMTATGAMWNGYLAQDIKKAYPDA</sequence>
<evidence type="ECO:0000256" key="3">
    <source>
        <dbReference type="ARBA" id="ARBA00022630"/>
    </source>
</evidence>
<evidence type="ECO:0000256" key="5">
    <source>
        <dbReference type="ARBA" id="ARBA00022975"/>
    </source>
</evidence>
<evidence type="ECO:0000259" key="7">
    <source>
        <dbReference type="Pfam" id="PF01180"/>
    </source>
</evidence>
<accession>A0A1F6E861</accession>
<dbReference type="AlphaFoldDB" id="A0A1F6E861"/>
<dbReference type="Gene3D" id="3.20.20.70">
    <property type="entry name" value="Aldolase class I"/>
    <property type="match status" value="1"/>
</dbReference>
<reference evidence="8 9" key="1">
    <citation type="journal article" date="2016" name="Nat. Commun.">
        <title>Thousands of microbial genomes shed light on interconnected biogeochemical processes in an aquifer system.</title>
        <authorList>
            <person name="Anantharaman K."/>
            <person name="Brown C.T."/>
            <person name="Hug L.A."/>
            <person name="Sharon I."/>
            <person name="Castelle C.J."/>
            <person name="Probst A.J."/>
            <person name="Thomas B.C."/>
            <person name="Singh A."/>
            <person name="Wilkins M.J."/>
            <person name="Karaoz U."/>
            <person name="Brodie E.L."/>
            <person name="Williams K.H."/>
            <person name="Hubbard S.S."/>
            <person name="Banfield J.F."/>
        </authorList>
    </citation>
    <scope>NUCLEOTIDE SEQUENCE [LARGE SCALE GENOMIC DNA]</scope>
</reference>
<evidence type="ECO:0000256" key="4">
    <source>
        <dbReference type="ARBA" id="ARBA00022643"/>
    </source>
</evidence>
<organism evidence="8 9">
    <name type="scientific">Candidatus Kaiserbacteria bacterium RIFCSPHIGHO2_02_FULL_55_25</name>
    <dbReference type="NCBI Taxonomy" id="1798498"/>
    <lineage>
        <taxon>Bacteria</taxon>
        <taxon>Candidatus Kaiseribacteriota</taxon>
    </lineage>
</organism>
<name>A0A1F6E861_9BACT</name>
<dbReference type="Pfam" id="PF01180">
    <property type="entry name" value="DHO_dh"/>
    <property type="match status" value="1"/>
</dbReference>
<comment type="caution">
    <text evidence="8">The sequence shown here is derived from an EMBL/GenBank/DDBJ whole genome shotgun (WGS) entry which is preliminary data.</text>
</comment>
<dbReference type="SUPFAM" id="SSF51395">
    <property type="entry name" value="FMN-linked oxidoreductases"/>
    <property type="match status" value="1"/>
</dbReference>
<keyword evidence="4" id="KW-0288">FMN</keyword>
<dbReference type="PANTHER" id="PTHR48109:SF1">
    <property type="entry name" value="DIHYDROOROTATE DEHYDROGENASE (FUMARATE)"/>
    <property type="match status" value="1"/>
</dbReference>
<evidence type="ECO:0000313" key="8">
    <source>
        <dbReference type="EMBL" id="OGG69747.1"/>
    </source>
</evidence>
<dbReference type="PANTHER" id="PTHR48109">
    <property type="entry name" value="DIHYDROOROTATE DEHYDROGENASE (QUINONE), MITOCHONDRIAL-RELATED"/>
    <property type="match status" value="1"/>
</dbReference>
<dbReference type="InterPro" id="IPR050074">
    <property type="entry name" value="DHO_dehydrogenase"/>
</dbReference>
<dbReference type="InterPro" id="IPR005720">
    <property type="entry name" value="Dihydroorotate_DH_cat"/>
</dbReference>
<keyword evidence="3" id="KW-0285">Flavoprotein</keyword>
<gene>
    <name evidence="8" type="ORF">A3C20_00060</name>
</gene>
<comment type="cofactor">
    <cofactor evidence="1">
        <name>FMN</name>
        <dbReference type="ChEBI" id="CHEBI:58210"/>
    </cofactor>
</comment>
<evidence type="ECO:0000256" key="1">
    <source>
        <dbReference type="ARBA" id="ARBA00001917"/>
    </source>
</evidence>
<evidence type="ECO:0000256" key="6">
    <source>
        <dbReference type="ARBA" id="ARBA00023002"/>
    </source>
</evidence>
<dbReference type="GO" id="GO:0006207">
    <property type="term" value="P:'de novo' pyrimidine nucleobase biosynthetic process"/>
    <property type="evidence" value="ECO:0007669"/>
    <property type="project" value="TreeGrafter"/>
</dbReference>
<comment type="pathway">
    <text evidence="2">Pyrimidine metabolism; UMP biosynthesis via de novo pathway.</text>
</comment>